<evidence type="ECO:0008006" key="3">
    <source>
        <dbReference type="Google" id="ProtNLM"/>
    </source>
</evidence>
<evidence type="ECO:0000256" key="1">
    <source>
        <dbReference type="SAM" id="MobiDB-lite"/>
    </source>
</evidence>
<organism evidence="2">
    <name type="scientific">Chaetoceros debilis</name>
    <dbReference type="NCBI Taxonomy" id="122233"/>
    <lineage>
        <taxon>Eukaryota</taxon>
        <taxon>Sar</taxon>
        <taxon>Stramenopiles</taxon>
        <taxon>Ochrophyta</taxon>
        <taxon>Bacillariophyta</taxon>
        <taxon>Coscinodiscophyceae</taxon>
        <taxon>Chaetocerotophycidae</taxon>
        <taxon>Chaetocerotales</taxon>
        <taxon>Chaetocerotaceae</taxon>
        <taxon>Chaetoceros</taxon>
    </lineage>
</organism>
<reference evidence="2" key="1">
    <citation type="submission" date="2021-01" db="EMBL/GenBank/DDBJ databases">
        <authorList>
            <person name="Corre E."/>
            <person name="Pelletier E."/>
            <person name="Niang G."/>
            <person name="Scheremetjew M."/>
            <person name="Finn R."/>
            <person name="Kale V."/>
            <person name="Holt S."/>
            <person name="Cochrane G."/>
            <person name="Meng A."/>
            <person name="Brown T."/>
            <person name="Cohen L."/>
        </authorList>
    </citation>
    <scope>NUCLEOTIDE SEQUENCE</scope>
    <source>
        <strain evidence="2">MM31A-1</strain>
    </source>
</reference>
<sequence length="431" mass="46915">MSGEPTLVMSGEPTLVMSDVPSSFKVTTNVPSFAPTTKSPTSTSAIKTNNVLDADTKMTYVGATNKPRRLSEIADGSTNKFTIIFEEGSTPGFKAVPINSMTIVKGIRFYASNSSKGRDPVMYQLEGRKDGSNKWETIASGDMEFPKTRNKQGLPINSSFSSGDDSLSYFEDNFDDNDAVYSEYQVLFQKRRSGSSLKVSLSEVELRGFIIVPPPAPTPPITDAPTPKITDAPTPEVTDAPTPKITDAPTPEVTDAPTRGGIGSLVNNVLDADTVYTYINASNEAKVPTNISNGITDRELITPNYNAGTPGLIAKPTQESIVHKVRFYNSNNCKGCDPRSFTLEGRSSDNDIWKFIAEGDCSTSRKRNSSGQVINSTYDSGDLELKFCEFVFENKSVYWQYRMFFTKTREELASAVGIGELELVGVGNMSA</sequence>
<evidence type="ECO:0000313" key="2">
    <source>
        <dbReference type="EMBL" id="CAE0472422.1"/>
    </source>
</evidence>
<proteinExistence type="predicted"/>
<protein>
    <recommendedName>
        <fullName evidence="3">F5/8 type C domain-containing protein</fullName>
    </recommendedName>
</protein>
<accession>A0A7S3QC45</accession>
<dbReference type="EMBL" id="HBIO01022471">
    <property type="protein sequence ID" value="CAE0472422.1"/>
    <property type="molecule type" value="Transcribed_RNA"/>
</dbReference>
<name>A0A7S3QC45_9STRA</name>
<feature type="region of interest" description="Disordered" evidence="1">
    <location>
        <begin position="216"/>
        <end position="260"/>
    </location>
</feature>
<gene>
    <name evidence="2" type="ORF">CDEB00056_LOCUS17275</name>
</gene>
<dbReference type="AlphaFoldDB" id="A0A7S3QC45"/>